<dbReference type="InterPro" id="IPR000182">
    <property type="entry name" value="GNAT_dom"/>
</dbReference>
<accession>A0A0A7RLU8</accession>
<gene>
    <name evidence="4" type="primary">yedL</name>
    <name evidence="4" type="ORF">4sP4</name>
</gene>
<dbReference type="Gene3D" id="3.40.630.30">
    <property type="match status" value="1"/>
</dbReference>
<evidence type="ECO:0000256" key="2">
    <source>
        <dbReference type="ARBA" id="ARBA00023315"/>
    </source>
</evidence>
<dbReference type="PANTHER" id="PTHR43877">
    <property type="entry name" value="AMINOALKYLPHOSPHONATE N-ACETYLTRANSFERASE-RELATED-RELATED"/>
    <property type="match status" value="1"/>
</dbReference>
<evidence type="ECO:0000313" key="4">
    <source>
        <dbReference type="EMBL" id="AJA36146.1"/>
    </source>
</evidence>
<dbReference type="Pfam" id="PF00583">
    <property type="entry name" value="Acetyltransf_1"/>
    <property type="match status" value="1"/>
</dbReference>
<dbReference type="InterPro" id="IPR050832">
    <property type="entry name" value="Bact_Acetyltransf"/>
</dbReference>
<protein>
    <submittedName>
        <fullName evidence="4">Putative N-acetyltransferase</fullName>
    </submittedName>
</protein>
<evidence type="ECO:0000256" key="1">
    <source>
        <dbReference type="ARBA" id="ARBA00022679"/>
    </source>
</evidence>
<dbReference type="GO" id="GO:0016747">
    <property type="term" value="F:acyltransferase activity, transferring groups other than amino-acyl groups"/>
    <property type="evidence" value="ECO:0007669"/>
    <property type="project" value="InterPro"/>
</dbReference>
<dbReference type="SUPFAM" id="SSF55729">
    <property type="entry name" value="Acyl-CoA N-acyltransferases (Nat)"/>
    <property type="match status" value="1"/>
</dbReference>
<evidence type="ECO:0000259" key="3">
    <source>
        <dbReference type="PROSITE" id="PS51186"/>
    </source>
</evidence>
<organism evidence="4">
    <name type="scientific">Escherichia coli</name>
    <dbReference type="NCBI Taxonomy" id="562"/>
    <lineage>
        <taxon>Bacteria</taxon>
        <taxon>Pseudomonadati</taxon>
        <taxon>Pseudomonadota</taxon>
        <taxon>Gammaproteobacteria</taxon>
        <taxon>Enterobacterales</taxon>
        <taxon>Enterobacteriaceae</taxon>
        <taxon>Escherichia</taxon>
    </lineage>
</organism>
<dbReference type="PANTHER" id="PTHR43877:SF5">
    <property type="entry name" value="BLL8307 PROTEIN"/>
    <property type="match status" value="1"/>
</dbReference>
<keyword evidence="1 4" id="KW-0808">Transferase</keyword>
<sequence>MFTIKTDDLTHPAVQALVAYHISGMLQQSPPESSHALDVQKLRNPTVTFWSVWEGEQLAGIGALKLLDDKHGELKSMRTAPNYLRRGVASLILRHILQVAHDRCLHRLSLETGTQAGFTACHQLYLKHGFVDCEPFADYQLDPLSRFLSLTLCENNELP</sequence>
<reference evidence="4" key="1">
    <citation type="journal article" date="2015" name="J. Bacteriol.">
        <title>Variations in O-Antigen Biosynthesis and O-Acetylation Associated with Altered Phage Sensitivity in Escherichia coli 4s.</title>
        <authorList>
            <person name="Knirel Y.A."/>
            <person name="Prokhorov N.S."/>
            <person name="Shashkov A.S."/>
            <person name="Ovchinnikova O.G."/>
            <person name="Zdorovenko E.L."/>
            <person name="Liu B."/>
            <person name="Kostryukova E.S."/>
            <person name="Larin A.K."/>
            <person name="Golomidova A.K."/>
            <person name="Letarov A.V."/>
        </authorList>
    </citation>
    <scope>NUCLEOTIDE SEQUENCE</scope>
    <source>
        <strain evidence="4">4s</strain>
    </source>
</reference>
<dbReference type="AlphaFoldDB" id="A0A0A7RLU8"/>
<keyword evidence="2" id="KW-0012">Acyltransferase</keyword>
<dbReference type="RefSeq" id="WP_038339401.1">
    <property type="nucleotide sequence ID" value="NZ_CABEFB020000007.1"/>
</dbReference>
<dbReference type="PROSITE" id="PS51186">
    <property type="entry name" value="GNAT"/>
    <property type="match status" value="1"/>
</dbReference>
<proteinExistence type="predicted"/>
<dbReference type="EMBL" id="KM822855">
    <property type="protein sequence ID" value="AJA36146.1"/>
    <property type="molecule type" value="Genomic_DNA"/>
</dbReference>
<feature type="domain" description="N-acetyltransferase" evidence="3">
    <location>
        <begin position="4"/>
        <end position="153"/>
    </location>
</feature>
<dbReference type="InterPro" id="IPR016181">
    <property type="entry name" value="Acyl_CoA_acyltransferase"/>
</dbReference>
<name>A0A0A7RLU8_ECOLX</name>
<dbReference type="CDD" id="cd04301">
    <property type="entry name" value="NAT_SF"/>
    <property type="match status" value="1"/>
</dbReference>